<evidence type="ECO:0000259" key="2">
    <source>
        <dbReference type="Pfam" id="PF01551"/>
    </source>
</evidence>
<name>A0ABW2FGU3_9BACL</name>
<dbReference type="CDD" id="cd07341">
    <property type="entry name" value="M56_BlaR1_MecR1_like"/>
    <property type="match status" value="1"/>
</dbReference>
<dbReference type="InterPro" id="IPR016047">
    <property type="entry name" value="M23ase_b-sheet_dom"/>
</dbReference>
<organism evidence="4 5">
    <name type="scientific">Cohnella cellulosilytica</name>
    <dbReference type="NCBI Taxonomy" id="986710"/>
    <lineage>
        <taxon>Bacteria</taxon>
        <taxon>Bacillati</taxon>
        <taxon>Bacillota</taxon>
        <taxon>Bacilli</taxon>
        <taxon>Bacillales</taxon>
        <taxon>Paenibacillaceae</taxon>
        <taxon>Cohnella</taxon>
    </lineage>
</organism>
<dbReference type="Gene3D" id="2.70.70.10">
    <property type="entry name" value="Glucose Permease (Domain IIA)"/>
    <property type="match status" value="1"/>
</dbReference>
<dbReference type="Pfam" id="PF01551">
    <property type="entry name" value="Peptidase_M23"/>
    <property type="match status" value="1"/>
</dbReference>
<feature type="domain" description="M23ase beta-sheet core" evidence="2">
    <location>
        <begin position="414"/>
        <end position="507"/>
    </location>
</feature>
<feature type="domain" description="Peptidase M56" evidence="3">
    <location>
        <begin position="15"/>
        <end position="326"/>
    </location>
</feature>
<proteinExistence type="predicted"/>
<dbReference type="PANTHER" id="PTHR34978:SF3">
    <property type="entry name" value="SLR0241 PROTEIN"/>
    <property type="match status" value="1"/>
</dbReference>
<dbReference type="SUPFAM" id="SSF51261">
    <property type="entry name" value="Duplicated hybrid motif"/>
    <property type="match status" value="1"/>
</dbReference>
<evidence type="ECO:0000313" key="5">
    <source>
        <dbReference type="Proteomes" id="UP001596378"/>
    </source>
</evidence>
<dbReference type="RefSeq" id="WP_378047847.1">
    <property type="nucleotide sequence ID" value="NZ_JBHMDN010000015.1"/>
</dbReference>
<feature type="transmembrane region" description="Helical" evidence="1">
    <location>
        <begin position="189"/>
        <end position="211"/>
    </location>
</feature>
<reference evidence="5" key="1">
    <citation type="journal article" date="2019" name="Int. J. Syst. Evol. Microbiol.">
        <title>The Global Catalogue of Microorganisms (GCM) 10K type strain sequencing project: providing services to taxonomists for standard genome sequencing and annotation.</title>
        <authorList>
            <consortium name="The Broad Institute Genomics Platform"/>
            <consortium name="The Broad Institute Genome Sequencing Center for Infectious Disease"/>
            <person name="Wu L."/>
            <person name="Ma J."/>
        </authorList>
    </citation>
    <scope>NUCLEOTIDE SEQUENCE [LARGE SCALE GENOMIC DNA]</scope>
    <source>
        <strain evidence="5">KCTC 12907</strain>
    </source>
</reference>
<protein>
    <submittedName>
        <fullName evidence="4">M56 family metallopeptidase</fullName>
    </submittedName>
</protein>
<accession>A0ABW2FGU3</accession>
<dbReference type="InterPro" id="IPR008756">
    <property type="entry name" value="Peptidase_M56"/>
</dbReference>
<dbReference type="CDD" id="cd12797">
    <property type="entry name" value="M23_peptidase"/>
    <property type="match status" value="1"/>
</dbReference>
<feature type="transmembrane region" description="Helical" evidence="1">
    <location>
        <begin position="129"/>
        <end position="151"/>
    </location>
</feature>
<evidence type="ECO:0000256" key="1">
    <source>
        <dbReference type="SAM" id="Phobius"/>
    </source>
</evidence>
<feature type="transmembrane region" description="Helical" evidence="1">
    <location>
        <begin position="39"/>
        <end position="57"/>
    </location>
</feature>
<feature type="transmembrane region" description="Helical" evidence="1">
    <location>
        <begin position="336"/>
        <end position="358"/>
    </location>
</feature>
<dbReference type="Pfam" id="PF05569">
    <property type="entry name" value="Peptidase_M56"/>
    <property type="match status" value="1"/>
</dbReference>
<dbReference type="InterPro" id="IPR011055">
    <property type="entry name" value="Dup_hybrid_motif"/>
</dbReference>
<feature type="transmembrane region" description="Helical" evidence="1">
    <location>
        <begin position="12"/>
        <end position="32"/>
    </location>
</feature>
<dbReference type="Proteomes" id="UP001596378">
    <property type="component" value="Unassembled WGS sequence"/>
</dbReference>
<dbReference type="PANTHER" id="PTHR34978">
    <property type="entry name" value="POSSIBLE SENSOR-TRANSDUCER PROTEIN BLAR"/>
    <property type="match status" value="1"/>
</dbReference>
<keyword evidence="1" id="KW-0812">Transmembrane</keyword>
<evidence type="ECO:0000259" key="3">
    <source>
        <dbReference type="Pfam" id="PF05569"/>
    </source>
</evidence>
<dbReference type="InterPro" id="IPR052173">
    <property type="entry name" value="Beta-lactam_resp_regulator"/>
</dbReference>
<sequence>MEHAVHLFGQVLAGSAEAALLALLIAAALRLGRKALSPAWSYALWFLLLAKLLLPLLPGDIGSQLRWLPLADAVEVRWPAFEAVDAYAGGVSPPEGAEASERNAGLFAVEDDGDAAAEPNGIGRTTAGAAARTAALVWLSGIVLALLLPLCEQLRMARALRREPVFAVPPELEALFLKIRSDSGIRSRIGLRLTSLVSGPALYGVLSPVVLVPRDLAGRLNEAEWECVLRHELTHHKRRDIPVNLLAYALAAAHWFNPLAWYGLGRMRAAQENACDASVLKASDLRAAYAACMVKLLEIGAARQTALSGVGFFGSKKLIARRIVMIRDYKPAGRRASYIGAALFVLAGALMLPSAFAADKSKPETKPQPVQVVSSNGNSAAAEIELFLRIPEDAKIGSRYGYRIHPVTSAKTLNDGIDVVGKAGTDIFAAGAGKVVQAEYDTAKGLTVTIAHNEAWSTEYRHLDKLEVEAGDEVKAGDLIGRMGGTGQSTGSHLHFSVLKQGEYVDPLTVTVIGTKAQ</sequence>
<dbReference type="EMBL" id="JBHTAI010000015">
    <property type="protein sequence ID" value="MFC7151321.1"/>
    <property type="molecule type" value="Genomic_DNA"/>
</dbReference>
<keyword evidence="1" id="KW-0472">Membrane</keyword>
<keyword evidence="1" id="KW-1133">Transmembrane helix</keyword>
<gene>
    <name evidence="4" type="ORF">ACFQMJ_22520</name>
</gene>
<evidence type="ECO:0000313" key="4">
    <source>
        <dbReference type="EMBL" id="MFC7151321.1"/>
    </source>
</evidence>
<feature type="transmembrane region" description="Helical" evidence="1">
    <location>
        <begin position="245"/>
        <end position="264"/>
    </location>
</feature>
<comment type="caution">
    <text evidence="4">The sequence shown here is derived from an EMBL/GenBank/DDBJ whole genome shotgun (WGS) entry which is preliminary data.</text>
</comment>
<keyword evidence="5" id="KW-1185">Reference proteome</keyword>